<dbReference type="SMART" id="SM00116">
    <property type="entry name" value="CBS"/>
    <property type="match status" value="2"/>
</dbReference>
<evidence type="ECO:0000259" key="3">
    <source>
        <dbReference type="PROSITE" id="PS51371"/>
    </source>
</evidence>
<dbReference type="OrthoDB" id="418595at2759"/>
<dbReference type="PROSITE" id="PS51371">
    <property type="entry name" value="CBS"/>
    <property type="match status" value="2"/>
</dbReference>
<dbReference type="VEuPathDB" id="AmoebaDB:NfTy_077850"/>
<dbReference type="PANTHER" id="PTHR43080">
    <property type="entry name" value="CBS DOMAIN-CONTAINING PROTEIN CBSX3, MITOCHONDRIAL"/>
    <property type="match status" value="1"/>
</dbReference>
<dbReference type="GeneID" id="68113375"/>
<evidence type="ECO:0000256" key="2">
    <source>
        <dbReference type="PROSITE-ProRule" id="PRU00703"/>
    </source>
</evidence>
<gene>
    <name evidence="4" type="ORF">FDP41_006157</name>
</gene>
<name>A0A6A5B8V0_NAEFO</name>
<evidence type="ECO:0000313" key="5">
    <source>
        <dbReference type="Proteomes" id="UP000444721"/>
    </source>
</evidence>
<organism evidence="4 5">
    <name type="scientific">Naegleria fowleri</name>
    <name type="common">Brain eating amoeba</name>
    <dbReference type="NCBI Taxonomy" id="5763"/>
    <lineage>
        <taxon>Eukaryota</taxon>
        <taxon>Discoba</taxon>
        <taxon>Heterolobosea</taxon>
        <taxon>Tetramitia</taxon>
        <taxon>Eutetramitia</taxon>
        <taxon>Vahlkampfiidae</taxon>
        <taxon>Naegleria</taxon>
    </lineage>
</organism>
<dbReference type="Pfam" id="PF00571">
    <property type="entry name" value="CBS"/>
    <property type="match status" value="2"/>
</dbReference>
<protein>
    <recommendedName>
        <fullName evidence="3">CBS domain-containing protein</fullName>
    </recommendedName>
</protein>
<dbReference type="Gene3D" id="3.10.580.10">
    <property type="entry name" value="CBS-domain"/>
    <property type="match status" value="1"/>
</dbReference>
<keyword evidence="5" id="KW-1185">Reference proteome</keyword>
<dbReference type="InterPro" id="IPR046342">
    <property type="entry name" value="CBS_dom_sf"/>
</dbReference>
<dbReference type="RefSeq" id="XP_044559396.1">
    <property type="nucleotide sequence ID" value="XM_044709761.1"/>
</dbReference>
<dbReference type="InterPro" id="IPR000644">
    <property type="entry name" value="CBS_dom"/>
</dbReference>
<evidence type="ECO:0000313" key="4">
    <source>
        <dbReference type="EMBL" id="KAF0974683.1"/>
    </source>
</evidence>
<feature type="domain" description="CBS" evidence="3">
    <location>
        <begin position="97"/>
        <end position="153"/>
    </location>
</feature>
<dbReference type="VEuPathDB" id="AmoebaDB:NF0122810"/>
<dbReference type="Proteomes" id="UP000444721">
    <property type="component" value="Unassembled WGS sequence"/>
</dbReference>
<dbReference type="PANTHER" id="PTHR43080:SF2">
    <property type="entry name" value="CBS DOMAIN-CONTAINING PROTEIN"/>
    <property type="match status" value="1"/>
</dbReference>
<reference evidence="4 5" key="1">
    <citation type="journal article" date="2019" name="Sci. Rep.">
        <title>Nanopore sequencing improves the draft genome of the human pathogenic amoeba Naegleria fowleri.</title>
        <authorList>
            <person name="Liechti N."/>
            <person name="Schurch N."/>
            <person name="Bruggmann R."/>
            <person name="Wittwer M."/>
        </authorList>
    </citation>
    <scope>NUCLEOTIDE SEQUENCE [LARGE SCALE GENOMIC DNA]</scope>
    <source>
        <strain evidence="4 5">ATCC 30894</strain>
    </source>
</reference>
<accession>A0A6A5B8V0</accession>
<dbReference type="SUPFAM" id="SSF54631">
    <property type="entry name" value="CBS-domain pair"/>
    <property type="match status" value="1"/>
</dbReference>
<proteinExistence type="predicted"/>
<feature type="domain" description="CBS" evidence="3">
    <location>
        <begin position="16"/>
        <end position="79"/>
    </location>
</feature>
<dbReference type="EMBL" id="VFQX01000051">
    <property type="protein sequence ID" value="KAF0974683.1"/>
    <property type="molecule type" value="Genomic_DNA"/>
</dbReference>
<sequence length="156" mass="17449">MATRSIPQTCAELKSTTSHSVLITVTPDTHLDKCLMAMVENDVRHLIVVESEQSKKIVGLISERDIRLAIGSPLIHKDMDIKQEIDEFAKQLASTIMTRSVISVRENDTVLEAAKMMRVSRIGALPIVDNNDNVVGIITRTDMLDQLIRVLDQEQQ</sequence>
<dbReference type="AlphaFoldDB" id="A0A6A5B8V0"/>
<dbReference type="VEuPathDB" id="AmoebaDB:FDP41_006157"/>
<dbReference type="InterPro" id="IPR051257">
    <property type="entry name" value="Diverse_CBS-Domain"/>
</dbReference>
<comment type="caution">
    <text evidence="4">The sequence shown here is derived from an EMBL/GenBank/DDBJ whole genome shotgun (WGS) entry which is preliminary data.</text>
</comment>
<dbReference type="OMA" id="HTNIMTA"/>
<keyword evidence="1 2" id="KW-0129">CBS domain</keyword>
<evidence type="ECO:0000256" key="1">
    <source>
        <dbReference type="ARBA" id="ARBA00023122"/>
    </source>
</evidence>